<name>A0A811UMI1_CERCA</name>
<accession>A0A811UMI1</accession>
<dbReference type="Proteomes" id="UP000606786">
    <property type="component" value="Unassembled WGS sequence"/>
</dbReference>
<protein>
    <submittedName>
        <fullName evidence="1">(Mediterranean fruit fly) hypothetical protein</fullName>
    </submittedName>
</protein>
<evidence type="ECO:0000313" key="2">
    <source>
        <dbReference type="Proteomes" id="UP000606786"/>
    </source>
</evidence>
<evidence type="ECO:0000313" key="1">
    <source>
        <dbReference type="EMBL" id="CAD6998293.1"/>
    </source>
</evidence>
<sequence>MAAACCSCRRCRSRQSHGTWSKGKEMILVSRRKSKKAQHSQAINAPALSVHNECGKACATHVARAGN</sequence>
<dbReference type="AlphaFoldDB" id="A0A811UMI1"/>
<gene>
    <name evidence="1" type="ORF">CCAP1982_LOCUS6902</name>
</gene>
<organism evidence="1 2">
    <name type="scientific">Ceratitis capitata</name>
    <name type="common">Mediterranean fruit fly</name>
    <name type="synonym">Tephritis capitata</name>
    <dbReference type="NCBI Taxonomy" id="7213"/>
    <lineage>
        <taxon>Eukaryota</taxon>
        <taxon>Metazoa</taxon>
        <taxon>Ecdysozoa</taxon>
        <taxon>Arthropoda</taxon>
        <taxon>Hexapoda</taxon>
        <taxon>Insecta</taxon>
        <taxon>Pterygota</taxon>
        <taxon>Neoptera</taxon>
        <taxon>Endopterygota</taxon>
        <taxon>Diptera</taxon>
        <taxon>Brachycera</taxon>
        <taxon>Muscomorpha</taxon>
        <taxon>Tephritoidea</taxon>
        <taxon>Tephritidae</taxon>
        <taxon>Ceratitis</taxon>
        <taxon>Ceratitis</taxon>
    </lineage>
</organism>
<dbReference type="EMBL" id="CAJHJT010000012">
    <property type="protein sequence ID" value="CAD6998293.1"/>
    <property type="molecule type" value="Genomic_DNA"/>
</dbReference>
<proteinExistence type="predicted"/>
<reference evidence="1" key="1">
    <citation type="submission" date="2020-11" db="EMBL/GenBank/DDBJ databases">
        <authorList>
            <person name="Whitehead M."/>
        </authorList>
    </citation>
    <scope>NUCLEOTIDE SEQUENCE</scope>
    <source>
        <strain evidence="1">EGII</strain>
    </source>
</reference>
<keyword evidence="2" id="KW-1185">Reference proteome</keyword>
<comment type="caution">
    <text evidence="1">The sequence shown here is derived from an EMBL/GenBank/DDBJ whole genome shotgun (WGS) entry which is preliminary data.</text>
</comment>